<accession>A0ABT6MU75</accession>
<dbReference type="Pfam" id="PF14341">
    <property type="entry name" value="PilX_N"/>
    <property type="match status" value="1"/>
</dbReference>
<dbReference type="RefSeq" id="WP_280943371.1">
    <property type="nucleotide sequence ID" value="NZ_JARYGX010000023.1"/>
</dbReference>
<sequence>MRLLTHHSVRRRDHQAGVSLVVVLILLVAVSVLGIAVLRSSAMQERMSANLRDRNLAVQATEAALRFAQEQVLGGGTWDTVVPTAANCTALGICPTGSAPSWRDLPSTQYDTTLIPAPPQYWIEYLGQGPARKGSCDQLPPTLDCFSPMYRVTARTRSAGRADVVMQANIISRIPDPGT</sequence>
<gene>
    <name evidence="4" type="ORF">QF205_13965</name>
</gene>
<evidence type="ECO:0000256" key="1">
    <source>
        <dbReference type="SAM" id="Phobius"/>
    </source>
</evidence>
<reference evidence="4" key="2">
    <citation type="submission" date="2023-04" db="EMBL/GenBank/DDBJ databases">
        <authorList>
            <person name="Sun J.-Q."/>
        </authorList>
    </citation>
    <scope>NUCLEOTIDE SEQUENCE</scope>
    <source>
        <strain evidence="4">CC-YY355</strain>
    </source>
</reference>
<protein>
    <submittedName>
        <fullName evidence="4">PilX N-terminal domain-containing pilus assembly protein</fullName>
    </submittedName>
</protein>
<dbReference type="Proteomes" id="UP001160550">
    <property type="component" value="Unassembled WGS sequence"/>
</dbReference>
<name>A0ABT6MU75_9GAMM</name>
<reference evidence="4" key="1">
    <citation type="journal article" date="2007" name="Int. J. Syst. Evol. Microbiol.">
        <title>Luteimonas composti sp. nov., a moderately thermophilic bacterium isolated from food waste.</title>
        <authorList>
            <person name="Young C.C."/>
            <person name="Kampfer P."/>
            <person name="Chen W.M."/>
            <person name="Yen W.S."/>
            <person name="Arun A.B."/>
            <person name="Lai W.A."/>
            <person name="Shen F.T."/>
            <person name="Rekha P.D."/>
            <person name="Lin K.Y."/>
            <person name="Chou J.H."/>
        </authorList>
    </citation>
    <scope>NUCLEOTIDE SEQUENCE</scope>
    <source>
        <strain evidence="4">CC-YY355</strain>
    </source>
</reference>
<dbReference type="InterPro" id="IPR025205">
    <property type="entry name" value="PilX/PilW_C"/>
</dbReference>
<feature type="transmembrane region" description="Helical" evidence="1">
    <location>
        <begin position="20"/>
        <end position="38"/>
    </location>
</feature>
<keyword evidence="1" id="KW-1133">Transmembrane helix</keyword>
<comment type="caution">
    <text evidence="4">The sequence shown here is derived from an EMBL/GenBank/DDBJ whole genome shotgun (WGS) entry which is preliminary data.</text>
</comment>
<evidence type="ECO:0000313" key="4">
    <source>
        <dbReference type="EMBL" id="MDH7454169.1"/>
    </source>
</evidence>
<evidence type="ECO:0000313" key="5">
    <source>
        <dbReference type="Proteomes" id="UP001160550"/>
    </source>
</evidence>
<dbReference type="Pfam" id="PF13681">
    <property type="entry name" value="PilX"/>
    <property type="match status" value="1"/>
</dbReference>
<proteinExistence type="predicted"/>
<keyword evidence="1" id="KW-0812">Transmembrane</keyword>
<evidence type="ECO:0000259" key="3">
    <source>
        <dbReference type="Pfam" id="PF14341"/>
    </source>
</evidence>
<evidence type="ECO:0000259" key="2">
    <source>
        <dbReference type="Pfam" id="PF13681"/>
    </source>
</evidence>
<dbReference type="EMBL" id="JARYGX010000023">
    <property type="protein sequence ID" value="MDH7454169.1"/>
    <property type="molecule type" value="Genomic_DNA"/>
</dbReference>
<dbReference type="InterPro" id="IPR025746">
    <property type="entry name" value="PilX_N_dom"/>
</dbReference>
<keyword evidence="5" id="KW-1185">Reference proteome</keyword>
<organism evidence="4 5">
    <name type="scientific">Luteimonas composti</name>
    <dbReference type="NCBI Taxonomy" id="398257"/>
    <lineage>
        <taxon>Bacteria</taxon>
        <taxon>Pseudomonadati</taxon>
        <taxon>Pseudomonadota</taxon>
        <taxon>Gammaproteobacteria</taxon>
        <taxon>Lysobacterales</taxon>
        <taxon>Lysobacteraceae</taxon>
        <taxon>Luteimonas</taxon>
    </lineage>
</organism>
<feature type="domain" description="Type 4 fimbrial biogenesis protein PilX N-terminal" evidence="3">
    <location>
        <begin position="16"/>
        <end position="66"/>
    </location>
</feature>
<feature type="domain" description="PilX/PilW C-terminal" evidence="2">
    <location>
        <begin position="102"/>
        <end position="169"/>
    </location>
</feature>
<keyword evidence="1" id="KW-0472">Membrane</keyword>